<evidence type="ECO:0000256" key="5">
    <source>
        <dbReference type="SAM" id="MobiDB-lite"/>
    </source>
</evidence>
<name>A0A2G2X6M5_CAPBA</name>
<dbReference type="PANTHER" id="PTHR43281">
    <property type="entry name" value="FARNESYL DIPHOSPHATE SYNTHASE"/>
    <property type="match status" value="1"/>
</dbReference>
<dbReference type="GO" id="GO:0005737">
    <property type="term" value="C:cytoplasm"/>
    <property type="evidence" value="ECO:0007669"/>
    <property type="project" value="UniProtKB-ARBA"/>
</dbReference>
<accession>A0A2G2X6M5</accession>
<dbReference type="EMBL" id="MLFT02000003">
    <property type="protein sequence ID" value="PHT53146.1"/>
    <property type="molecule type" value="Genomic_DNA"/>
</dbReference>
<dbReference type="InterPro" id="IPR008949">
    <property type="entry name" value="Isoprenoid_synthase_dom_sf"/>
</dbReference>
<keyword evidence="3" id="KW-0479">Metal-binding</keyword>
<evidence type="ECO:0000256" key="1">
    <source>
        <dbReference type="ARBA" id="ARBA00001946"/>
    </source>
</evidence>
<dbReference type="STRING" id="33114.A0A2G2X6M5"/>
<dbReference type="InterPro" id="IPR000092">
    <property type="entry name" value="Polyprenyl_synt"/>
</dbReference>
<dbReference type="OrthoDB" id="6921389at2759"/>
<dbReference type="GO" id="GO:0046872">
    <property type="term" value="F:metal ion binding"/>
    <property type="evidence" value="ECO:0007669"/>
    <property type="project" value="UniProtKB-KW"/>
</dbReference>
<dbReference type="PANTHER" id="PTHR43281:SF24">
    <property type="entry name" value="OS07G0580900 PROTEIN"/>
    <property type="match status" value="1"/>
</dbReference>
<dbReference type="Pfam" id="PF00348">
    <property type="entry name" value="polyprenyl_synt"/>
    <property type="match status" value="1"/>
</dbReference>
<dbReference type="Proteomes" id="UP000224567">
    <property type="component" value="Unassembled WGS sequence"/>
</dbReference>
<feature type="compositionally biased region" description="Low complexity" evidence="5">
    <location>
        <begin position="182"/>
        <end position="196"/>
    </location>
</feature>
<feature type="compositionally biased region" description="Polar residues" evidence="5">
    <location>
        <begin position="171"/>
        <end position="181"/>
    </location>
</feature>
<gene>
    <name evidence="6" type="ORF">CQW23_07608</name>
</gene>
<reference evidence="6 7" key="1">
    <citation type="journal article" date="2017" name="Genome Biol.">
        <title>New reference genome sequences of hot pepper reveal the massive evolution of plant disease-resistance genes by retroduplication.</title>
        <authorList>
            <person name="Kim S."/>
            <person name="Park J."/>
            <person name="Yeom S.I."/>
            <person name="Kim Y.M."/>
            <person name="Seo E."/>
            <person name="Kim K.T."/>
            <person name="Kim M.S."/>
            <person name="Lee J.M."/>
            <person name="Cheong K."/>
            <person name="Shin H.S."/>
            <person name="Kim S.B."/>
            <person name="Han K."/>
            <person name="Lee J."/>
            <person name="Park M."/>
            <person name="Lee H.A."/>
            <person name="Lee H.Y."/>
            <person name="Lee Y."/>
            <person name="Oh S."/>
            <person name="Lee J.H."/>
            <person name="Choi E."/>
            <person name="Choi E."/>
            <person name="Lee S.E."/>
            <person name="Jeon J."/>
            <person name="Kim H."/>
            <person name="Choi G."/>
            <person name="Song H."/>
            <person name="Lee J."/>
            <person name="Lee S.C."/>
            <person name="Kwon J.K."/>
            <person name="Lee H.Y."/>
            <person name="Koo N."/>
            <person name="Hong Y."/>
            <person name="Kim R.W."/>
            <person name="Kang W.H."/>
            <person name="Huh J.H."/>
            <person name="Kang B.C."/>
            <person name="Yang T.J."/>
            <person name="Lee Y.H."/>
            <person name="Bennetzen J.L."/>
            <person name="Choi D."/>
        </authorList>
    </citation>
    <scope>NUCLEOTIDE SEQUENCE [LARGE SCALE GENOMIC DNA]</scope>
    <source>
        <strain evidence="7">cv. PBC81</strain>
    </source>
</reference>
<proteinExistence type="inferred from homology"/>
<comment type="cofactor">
    <cofactor evidence="1">
        <name>Mg(2+)</name>
        <dbReference type="ChEBI" id="CHEBI:18420"/>
    </cofactor>
</comment>
<reference evidence="7" key="2">
    <citation type="journal article" date="2017" name="J. Anim. Genet.">
        <title>Multiple reference genome sequences of hot pepper reveal the massive evolution of plant disease resistance genes by retroduplication.</title>
        <authorList>
            <person name="Kim S."/>
            <person name="Park J."/>
            <person name="Yeom S.-I."/>
            <person name="Kim Y.-M."/>
            <person name="Seo E."/>
            <person name="Kim K.-T."/>
            <person name="Kim M.-S."/>
            <person name="Lee J.M."/>
            <person name="Cheong K."/>
            <person name="Shin H.-S."/>
            <person name="Kim S.-B."/>
            <person name="Han K."/>
            <person name="Lee J."/>
            <person name="Park M."/>
            <person name="Lee H.-A."/>
            <person name="Lee H.-Y."/>
            <person name="Lee Y."/>
            <person name="Oh S."/>
            <person name="Lee J.H."/>
            <person name="Choi E."/>
            <person name="Choi E."/>
            <person name="Lee S.E."/>
            <person name="Jeon J."/>
            <person name="Kim H."/>
            <person name="Choi G."/>
            <person name="Song H."/>
            <person name="Lee J."/>
            <person name="Lee S.-C."/>
            <person name="Kwon J.-K."/>
            <person name="Lee H.-Y."/>
            <person name="Koo N."/>
            <person name="Hong Y."/>
            <person name="Kim R.W."/>
            <person name="Kang W.-H."/>
            <person name="Huh J.H."/>
            <person name="Kang B.-C."/>
            <person name="Yang T.-J."/>
            <person name="Lee Y.-H."/>
            <person name="Bennetzen J.L."/>
            <person name="Choi D."/>
        </authorList>
    </citation>
    <scope>NUCLEOTIDE SEQUENCE [LARGE SCALE GENOMIC DNA]</scope>
    <source>
        <strain evidence="7">cv. PBC81</strain>
    </source>
</reference>
<dbReference type="GO" id="GO:0004311">
    <property type="term" value="F:geranylgeranyl diphosphate synthase activity"/>
    <property type="evidence" value="ECO:0007669"/>
    <property type="project" value="TreeGrafter"/>
</dbReference>
<protein>
    <submittedName>
        <fullName evidence="6">Geranylgeranyl pyrophosphate synthase, chloroplastic</fullName>
    </submittedName>
</protein>
<comment type="caution">
    <text evidence="6">The sequence shown here is derived from an EMBL/GenBank/DDBJ whole genome shotgun (WGS) entry which is preliminary data.</text>
</comment>
<sequence length="205" mass="23073">MLNVRVVPEIDVIVKKKVKLKKRIYKVVDIISEGISDVELKHLKLIHLHKTAALLEGSVVIEAILGGVEDEDVEKLRKFTRCIGLLFQVVDDIVDVTQSSQQLGKTTGKDLVVDKVTYPKLIGINKSREYAEELNRDAKAQLAGFDQEKVASLFALNQHQKCNHKYHSNSEHSLTNQPQHSNNALLPTNNNTPTTNSEMHKTLLY</sequence>
<evidence type="ECO:0000256" key="4">
    <source>
        <dbReference type="ARBA" id="ARBA00022842"/>
    </source>
</evidence>
<dbReference type="GO" id="GO:0008299">
    <property type="term" value="P:isoprenoid biosynthetic process"/>
    <property type="evidence" value="ECO:0007669"/>
    <property type="project" value="InterPro"/>
</dbReference>
<dbReference type="InterPro" id="IPR033749">
    <property type="entry name" value="Polyprenyl_synt_CS"/>
</dbReference>
<evidence type="ECO:0000313" key="7">
    <source>
        <dbReference type="Proteomes" id="UP000224567"/>
    </source>
</evidence>
<organism evidence="6 7">
    <name type="scientific">Capsicum baccatum</name>
    <name type="common">Peruvian pepper</name>
    <dbReference type="NCBI Taxonomy" id="33114"/>
    <lineage>
        <taxon>Eukaryota</taxon>
        <taxon>Viridiplantae</taxon>
        <taxon>Streptophyta</taxon>
        <taxon>Embryophyta</taxon>
        <taxon>Tracheophyta</taxon>
        <taxon>Spermatophyta</taxon>
        <taxon>Magnoliopsida</taxon>
        <taxon>eudicotyledons</taxon>
        <taxon>Gunneridae</taxon>
        <taxon>Pentapetalae</taxon>
        <taxon>asterids</taxon>
        <taxon>lamiids</taxon>
        <taxon>Solanales</taxon>
        <taxon>Solanaceae</taxon>
        <taxon>Solanoideae</taxon>
        <taxon>Capsiceae</taxon>
        <taxon>Capsicum</taxon>
    </lineage>
</organism>
<keyword evidence="7" id="KW-1185">Reference proteome</keyword>
<comment type="similarity">
    <text evidence="2">Belongs to the FPP/GGPP synthase family.</text>
</comment>
<evidence type="ECO:0000256" key="2">
    <source>
        <dbReference type="ARBA" id="ARBA00006706"/>
    </source>
</evidence>
<evidence type="ECO:0000256" key="3">
    <source>
        <dbReference type="ARBA" id="ARBA00022723"/>
    </source>
</evidence>
<dbReference type="AlphaFoldDB" id="A0A2G2X6M5"/>
<feature type="region of interest" description="Disordered" evidence="5">
    <location>
        <begin position="165"/>
        <end position="205"/>
    </location>
</feature>
<dbReference type="PROSITE" id="PS00444">
    <property type="entry name" value="POLYPRENYL_SYNTHASE_2"/>
    <property type="match status" value="1"/>
</dbReference>
<keyword evidence="4" id="KW-0460">Magnesium</keyword>
<dbReference type="SUPFAM" id="SSF48576">
    <property type="entry name" value="Terpenoid synthases"/>
    <property type="match status" value="1"/>
</dbReference>
<evidence type="ECO:0000313" key="6">
    <source>
        <dbReference type="EMBL" id="PHT53146.1"/>
    </source>
</evidence>
<dbReference type="Gene3D" id="1.10.600.10">
    <property type="entry name" value="Farnesyl Diphosphate Synthase"/>
    <property type="match status" value="1"/>
</dbReference>